<sequence>MRVLRIIASVDPAQGGPVEALRHSAKAQAALGIETDVLCLDEQTSPHALCFPARVFGLGPVQHRYGYTPRLGMWMRQHAAAYDAAVIHGLWNHASVAGGQAAIRAGLPHLVFTHGMLDPWFRAAYPAKHALKQAFWATYQGRVLARAHKVLFTSGEEQRLAEGMFRMWPYRGHVVPYGAAQPGSRDRKEGPAAFRAACPGLGSAPFVLFLSRLHRKKGADLLVDAFAEIAARRPDLHLVVAGPDQEGIAKTLATTAAAVGLGGRVHLPGPLLGCAKWGALLSAEALALPSHGENFGIILAEAMACGTPVLTTKRVNIWREIEAGGAGLVTENDHAGTVEGLARFLALAPAAVDGMRRQARRTYERHFSVSCAAEALAELLQEAAHARRA</sequence>
<comment type="caution">
    <text evidence="5">The sequence shown here is derived from an EMBL/GenBank/DDBJ whole genome shotgun (WGS) entry which is preliminary data.</text>
</comment>
<gene>
    <name evidence="5" type="ORF">RM543_07245</name>
</gene>
<reference evidence="5 6" key="1">
    <citation type="submission" date="2023-09" db="EMBL/GenBank/DDBJ databases">
        <authorList>
            <person name="Rey-Velasco X."/>
        </authorList>
    </citation>
    <scope>NUCLEOTIDE SEQUENCE [LARGE SCALE GENOMIC DNA]</scope>
    <source>
        <strain evidence="5 6">F158</strain>
    </source>
</reference>
<dbReference type="Pfam" id="PF00534">
    <property type="entry name" value="Glycos_transf_1"/>
    <property type="match status" value="1"/>
</dbReference>
<feature type="domain" description="Glycosyltransferase subfamily 4-like N-terminal" evidence="4">
    <location>
        <begin position="15"/>
        <end position="178"/>
    </location>
</feature>
<evidence type="ECO:0000313" key="5">
    <source>
        <dbReference type="EMBL" id="MDT0682473.1"/>
    </source>
</evidence>
<accession>A0ABU3DFI0</accession>
<dbReference type="PANTHER" id="PTHR12526">
    <property type="entry name" value="GLYCOSYLTRANSFERASE"/>
    <property type="match status" value="1"/>
</dbReference>
<proteinExistence type="predicted"/>
<organism evidence="5 6">
    <name type="scientific">Tropicimonas omnivorans</name>
    <dbReference type="NCBI Taxonomy" id="3075590"/>
    <lineage>
        <taxon>Bacteria</taxon>
        <taxon>Pseudomonadati</taxon>
        <taxon>Pseudomonadota</taxon>
        <taxon>Alphaproteobacteria</taxon>
        <taxon>Rhodobacterales</taxon>
        <taxon>Roseobacteraceae</taxon>
        <taxon>Tropicimonas</taxon>
    </lineage>
</organism>
<evidence type="ECO:0000313" key="6">
    <source>
        <dbReference type="Proteomes" id="UP001265259"/>
    </source>
</evidence>
<dbReference type="PANTHER" id="PTHR12526:SF510">
    <property type="entry name" value="D-INOSITOL 3-PHOSPHATE GLYCOSYLTRANSFERASE"/>
    <property type="match status" value="1"/>
</dbReference>
<dbReference type="EC" id="2.4.-.-" evidence="5"/>
<keyword evidence="6" id="KW-1185">Reference proteome</keyword>
<protein>
    <submittedName>
        <fullName evidence="5">Glycosyltransferase</fullName>
        <ecNumber evidence="5">2.4.-.-</ecNumber>
    </submittedName>
</protein>
<feature type="domain" description="Glycosyl transferase family 1" evidence="3">
    <location>
        <begin position="204"/>
        <end position="348"/>
    </location>
</feature>
<dbReference type="Gene3D" id="3.40.50.2000">
    <property type="entry name" value="Glycogen Phosphorylase B"/>
    <property type="match status" value="2"/>
</dbReference>
<dbReference type="Proteomes" id="UP001265259">
    <property type="component" value="Unassembled WGS sequence"/>
</dbReference>
<keyword evidence="1 5" id="KW-0328">Glycosyltransferase</keyword>
<evidence type="ECO:0000259" key="3">
    <source>
        <dbReference type="Pfam" id="PF00534"/>
    </source>
</evidence>
<dbReference type="RefSeq" id="WP_311690221.1">
    <property type="nucleotide sequence ID" value="NZ_JAVRHL010000002.1"/>
</dbReference>
<evidence type="ECO:0000256" key="1">
    <source>
        <dbReference type="ARBA" id="ARBA00022676"/>
    </source>
</evidence>
<evidence type="ECO:0000256" key="2">
    <source>
        <dbReference type="ARBA" id="ARBA00022679"/>
    </source>
</evidence>
<dbReference type="EMBL" id="JAVRHL010000002">
    <property type="protein sequence ID" value="MDT0682473.1"/>
    <property type="molecule type" value="Genomic_DNA"/>
</dbReference>
<dbReference type="SUPFAM" id="SSF53756">
    <property type="entry name" value="UDP-Glycosyltransferase/glycogen phosphorylase"/>
    <property type="match status" value="1"/>
</dbReference>
<evidence type="ECO:0000259" key="4">
    <source>
        <dbReference type="Pfam" id="PF13579"/>
    </source>
</evidence>
<dbReference type="InterPro" id="IPR028098">
    <property type="entry name" value="Glyco_trans_4-like_N"/>
</dbReference>
<keyword evidence="2 5" id="KW-0808">Transferase</keyword>
<dbReference type="Pfam" id="PF13579">
    <property type="entry name" value="Glyco_trans_4_4"/>
    <property type="match status" value="1"/>
</dbReference>
<dbReference type="InterPro" id="IPR001296">
    <property type="entry name" value="Glyco_trans_1"/>
</dbReference>
<dbReference type="GO" id="GO:0016757">
    <property type="term" value="F:glycosyltransferase activity"/>
    <property type="evidence" value="ECO:0007669"/>
    <property type="project" value="UniProtKB-KW"/>
</dbReference>
<name>A0ABU3DFI0_9RHOB</name>